<accession>A0A1G2AUW6</accession>
<dbReference type="EMBL" id="MHKB01000006">
    <property type="protein sequence ID" value="OGY79800.1"/>
    <property type="molecule type" value="Genomic_DNA"/>
</dbReference>
<comment type="caution">
    <text evidence="1">The sequence shown here is derived from an EMBL/GenBank/DDBJ whole genome shotgun (WGS) entry which is preliminary data.</text>
</comment>
<proteinExistence type="predicted"/>
<sequence>MQISNKLPQFHQHKSLLVVTGYYEAEYFIAYQGFIEKVQAFKLEKPEYSDREGFFEQKAQGVAFGSPAIQERIKRKMKQDFFKQCKEMQKKFNDDHDLVHIYIFTPEPLSIDLKKTFSKKLQQKIVFTFGGNYYKEHPFELLKRIQKESKSS</sequence>
<evidence type="ECO:0000313" key="1">
    <source>
        <dbReference type="EMBL" id="OGY79800.1"/>
    </source>
</evidence>
<dbReference type="AlphaFoldDB" id="A0A1G2AUW6"/>
<protein>
    <submittedName>
        <fullName evidence="1">Uncharacterized protein</fullName>
    </submittedName>
</protein>
<gene>
    <name evidence="1" type="ORF">A3B74_03460</name>
</gene>
<name>A0A1G2AUW6_9BACT</name>
<dbReference type="Proteomes" id="UP000177165">
    <property type="component" value="Unassembled WGS sequence"/>
</dbReference>
<organism evidence="1 2">
    <name type="scientific">Candidatus Kerfeldbacteria bacterium RIFCSPHIGHO2_02_FULL_42_14</name>
    <dbReference type="NCBI Taxonomy" id="1798540"/>
    <lineage>
        <taxon>Bacteria</taxon>
        <taxon>Candidatus Kerfeldiibacteriota</taxon>
    </lineage>
</organism>
<evidence type="ECO:0000313" key="2">
    <source>
        <dbReference type="Proteomes" id="UP000177165"/>
    </source>
</evidence>
<reference evidence="1 2" key="1">
    <citation type="journal article" date="2016" name="Nat. Commun.">
        <title>Thousands of microbial genomes shed light on interconnected biogeochemical processes in an aquifer system.</title>
        <authorList>
            <person name="Anantharaman K."/>
            <person name="Brown C.T."/>
            <person name="Hug L.A."/>
            <person name="Sharon I."/>
            <person name="Castelle C.J."/>
            <person name="Probst A.J."/>
            <person name="Thomas B.C."/>
            <person name="Singh A."/>
            <person name="Wilkins M.J."/>
            <person name="Karaoz U."/>
            <person name="Brodie E.L."/>
            <person name="Williams K.H."/>
            <person name="Hubbard S.S."/>
            <person name="Banfield J.F."/>
        </authorList>
    </citation>
    <scope>NUCLEOTIDE SEQUENCE [LARGE SCALE GENOMIC DNA]</scope>
</reference>